<gene>
    <name evidence="1" type="ORF">Zmor_004154</name>
</gene>
<name>A0AA38LZV0_9CUCU</name>
<dbReference type="EMBL" id="JALNTZ010001275">
    <property type="protein sequence ID" value="KAJ3626903.1"/>
    <property type="molecule type" value="Genomic_DNA"/>
</dbReference>
<accession>A0AA38LZV0</accession>
<dbReference type="Proteomes" id="UP001168821">
    <property type="component" value="Unassembled WGS sequence"/>
</dbReference>
<dbReference type="InterPro" id="IPR035985">
    <property type="entry name" value="Ubiquitin-activating_enz"/>
</dbReference>
<evidence type="ECO:0000313" key="2">
    <source>
        <dbReference type="Proteomes" id="UP001168821"/>
    </source>
</evidence>
<comment type="caution">
    <text evidence="1">The sequence shown here is derived from an EMBL/GenBank/DDBJ whole genome shotgun (WGS) entry which is preliminary data.</text>
</comment>
<dbReference type="SUPFAM" id="SSF69572">
    <property type="entry name" value="Activating enzymes of the ubiquitin-like proteins"/>
    <property type="match status" value="1"/>
</dbReference>
<dbReference type="InterPro" id="IPR037078">
    <property type="entry name" value="NEDD8-ac_enz1_catalyticsu_C"/>
</dbReference>
<reference evidence="1" key="1">
    <citation type="journal article" date="2023" name="G3 (Bethesda)">
        <title>Whole genome assemblies of Zophobas morio and Tenebrio molitor.</title>
        <authorList>
            <person name="Kaur S."/>
            <person name="Stinson S.A."/>
            <person name="diCenzo G.C."/>
        </authorList>
    </citation>
    <scope>NUCLEOTIDE SEQUENCE</scope>
    <source>
        <strain evidence="1">QUZm001</strain>
    </source>
</reference>
<sequence length="89" mass="10013">MPCAGICALEAFKLVTGAYEPLSSQLMFNGTDGIYMHVYRTNRMPDCEVCGNLPVLFECSPDMTLRELRELLATDQRTHVLINNPRGFD</sequence>
<organism evidence="1 2">
    <name type="scientific">Zophobas morio</name>
    <dbReference type="NCBI Taxonomy" id="2755281"/>
    <lineage>
        <taxon>Eukaryota</taxon>
        <taxon>Metazoa</taxon>
        <taxon>Ecdysozoa</taxon>
        <taxon>Arthropoda</taxon>
        <taxon>Hexapoda</taxon>
        <taxon>Insecta</taxon>
        <taxon>Pterygota</taxon>
        <taxon>Neoptera</taxon>
        <taxon>Endopterygota</taxon>
        <taxon>Coleoptera</taxon>
        <taxon>Polyphaga</taxon>
        <taxon>Cucujiformia</taxon>
        <taxon>Tenebrionidae</taxon>
        <taxon>Zophobas</taxon>
    </lineage>
</organism>
<dbReference type="GO" id="GO:0008641">
    <property type="term" value="F:ubiquitin-like modifier activating enzyme activity"/>
    <property type="evidence" value="ECO:0007669"/>
    <property type="project" value="InterPro"/>
</dbReference>
<evidence type="ECO:0008006" key="3">
    <source>
        <dbReference type="Google" id="ProtNLM"/>
    </source>
</evidence>
<dbReference type="GO" id="GO:0045116">
    <property type="term" value="P:protein neddylation"/>
    <property type="evidence" value="ECO:0007669"/>
    <property type="project" value="InterPro"/>
</dbReference>
<dbReference type="Gene3D" id="3.10.20.260">
    <property type="entry name" value="NEDD8-activating enzyme E1, catalytic subunit"/>
    <property type="match status" value="1"/>
</dbReference>
<evidence type="ECO:0000313" key="1">
    <source>
        <dbReference type="EMBL" id="KAJ3626903.1"/>
    </source>
</evidence>
<protein>
    <recommendedName>
        <fullName evidence="3">NEDD8-activating enzyme E1 catalytic subunit</fullName>
    </recommendedName>
</protein>
<proteinExistence type="predicted"/>
<dbReference type="AlphaFoldDB" id="A0AA38LZV0"/>
<keyword evidence="2" id="KW-1185">Reference proteome</keyword>